<dbReference type="InterPro" id="IPR029057">
    <property type="entry name" value="PRTase-like"/>
</dbReference>
<dbReference type="InterPro" id="IPR000836">
    <property type="entry name" value="PRTase_dom"/>
</dbReference>
<dbReference type="Gene3D" id="3.40.50.2020">
    <property type="match status" value="2"/>
</dbReference>
<keyword evidence="2" id="KW-1185">Reference proteome</keyword>
<evidence type="ECO:0000313" key="1">
    <source>
        <dbReference type="EMBL" id="WQJ51140.1"/>
    </source>
</evidence>
<protein>
    <submittedName>
        <fullName evidence="1">Ribose-phosphate pyrophosphokinase</fullName>
    </submittedName>
</protein>
<dbReference type="SUPFAM" id="SSF53271">
    <property type="entry name" value="PRTase-like"/>
    <property type="match status" value="1"/>
</dbReference>
<name>A0ABZ0YZ80_9CAUD</name>
<accession>A0ABZ0YZ80</accession>
<sequence length="290" mass="33872">MKNINLLDSYNSEVKYELTTFPDGEPHIKFLEDIDRKDSYNVVCRITNPTELFVVMQVGHILKRQGVLFNLTILYLMSMRMDRVINFNEAFTLEIVANMINSFNAEHVYIFEAHSDRTFKLIKNSEPYYALNMNSDYNKMREDLYESENSVICYPDHGAYERYSKGFYLTSAYLCMNKVRDLDNKGVIKSMEISEIHLPLMNEDEVKQITIIDDLCDGGGTFCWAANILRERFGKDVKLNIFIKHLVNPVGLEKLINSFDNIYITDSYKDWEPKVIILNAQKKVHIIHLT</sequence>
<dbReference type="PANTHER" id="PTHR10210:SF45">
    <property type="entry name" value="RIBOSE-PHOSPHATE PYROPHOSPHOKINASE 3, CHLOROPLASTIC"/>
    <property type="match status" value="1"/>
</dbReference>
<dbReference type="Proteomes" id="UP001348805">
    <property type="component" value="Segment"/>
</dbReference>
<proteinExistence type="predicted"/>
<dbReference type="EMBL" id="OR769219">
    <property type="protein sequence ID" value="WQJ51140.1"/>
    <property type="molecule type" value="Genomic_DNA"/>
</dbReference>
<evidence type="ECO:0000313" key="2">
    <source>
        <dbReference type="Proteomes" id="UP001348805"/>
    </source>
</evidence>
<dbReference type="CDD" id="cd06223">
    <property type="entry name" value="PRTases_typeI"/>
    <property type="match status" value="1"/>
</dbReference>
<dbReference type="InterPro" id="IPR005946">
    <property type="entry name" value="Rib-P_diPkinase"/>
</dbReference>
<dbReference type="PANTHER" id="PTHR10210">
    <property type="entry name" value="RIBOSE-PHOSPHATE DIPHOSPHOKINASE FAMILY MEMBER"/>
    <property type="match status" value="1"/>
</dbReference>
<organism evidence="1 2">
    <name type="scientific">phage Lak_Megaphage_RVC_AP3_GC26</name>
    <dbReference type="NCBI Taxonomy" id="3109225"/>
    <lineage>
        <taxon>Viruses</taxon>
        <taxon>Duplodnaviria</taxon>
        <taxon>Heunggongvirae</taxon>
        <taxon>Uroviricota</taxon>
        <taxon>Caudoviricetes</taxon>
        <taxon>Caudoviricetes code 15 clade</taxon>
    </lineage>
</organism>
<reference evidence="1 2" key="1">
    <citation type="submission" date="2023-11" db="EMBL/GenBank/DDBJ databases">
        <authorList>
            <person name="Cook R."/>
            <person name="Crisci M."/>
            <person name="Pye H."/>
            <person name="Adriaenssens E."/>
            <person name="Santini J."/>
        </authorList>
    </citation>
    <scope>NUCLEOTIDE SEQUENCE [LARGE SCALE GENOMIC DNA]</scope>
    <source>
        <strain evidence="1">Lak_Megaphage_RVC_AP3_GC26</strain>
    </source>
</reference>